<dbReference type="EMBL" id="JBHLUE010000016">
    <property type="protein sequence ID" value="MFC0566377.1"/>
    <property type="molecule type" value="Genomic_DNA"/>
</dbReference>
<sequence>MNSLNILLPLLAIGYVMVRRLAGEPLTSRRIAVLPLILTLVGASNVAGAAHHLSALDAAALAAEILLAVLAGVARGSTVRVYARDGHLWYRYTALTIAIWLVLLALRLGVGWAARSAGADAAVLSAALLLMLGLSLLGEGAVIGRRALATGVPFAPRSARRLARAGLENDRGAGVGRR</sequence>
<reference evidence="2 3" key="1">
    <citation type="submission" date="2024-09" db="EMBL/GenBank/DDBJ databases">
        <authorList>
            <person name="Sun Q."/>
            <person name="Mori K."/>
        </authorList>
    </citation>
    <scope>NUCLEOTIDE SEQUENCE [LARGE SCALE GENOMIC DNA]</scope>
    <source>
        <strain evidence="2 3">TBRC 2205</strain>
    </source>
</reference>
<organism evidence="2 3">
    <name type="scientific">Plantactinospora siamensis</name>
    <dbReference type="NCBI Taxonomy" id="555372"/>
    <lineage>
        <taxon>Bacteria</taxon>
        <taxon>Bacillati</taxon>
        <taxon>Actinomycetota</taxon>
        <taxon>Actinomycetes</taxon>
        <taxon>Micromonosporales</taxon>
        <taxon>Micromonosporaceae</taxon>
        <taxon>Plantactinospora</taxon>
    </lineage>
</organism>
<dbReference type="Proteomes" id="UP001589894">
    <property type="component" value="Unassembled WGS sequence"/>
</dbReference>
<feature type="transmembrane region" description="Helical" evidence="1">
    <location>
        <begin position="58"/>
        <end position="76"/>
    </location>
</feature>
<evidence type="ECO:0000256" key="1">
    <source>
        <dbReference type="SAM" id="Phobius"/>
    </source>
</evidence>
<proteinExistence type="predicted"/>
<evidence type="ECO:0008006" key="4">
    <source>
        <dbReference type="Google" id="ProtNLM"/>
    </source>
</evidence>
<feature type="transmembrane region" description="Helical" evidence="1">
    <location>
        <begin position="121"/>
        <end position="138"/>
    </location>
</feature>
<protein>
    <recommendedName>
        <fullName evidence="4">DUF1453 domain-containing protein</fullName>
    </recommendedName>
</protein>
<accession>A0ABV6P1K5</accession>
<name>A0ABV6P1K5_9ACTN</name>
<feature type="transmembrane region" description="Helical" evidence="1">
    <location>
        <begin position="88"/>
        <end position="109"/>
    </location>
</feature>
<dbReference type="RefSeq" id="WP_377340986.1">
    <property type="nucleotide sequence ID" value="NZ_JBHLUE010000016.1"/>
</dbReference>
<feature type="transmembrane region" description="Helical" evidence="1">
    <location>
        <begin position="31"/>
        <end position="52"/>
    </location>
</feature>
<gene>
    <name evidence="2" type="ORF">ACFFHU_19835</name>
</gene>
<evidence type="ECO:0000313" key="3">
    <source>
        <dbReference type="Proteomes" id="UP001589894"/>
    </source>
</evidence>
<keyword evidence="3" id="KW-1185">Reference proteome</keyword>
<feature type="transmembrane region" description="Helical" evidence="1">
    <location>
        <begin position="6"/>
        <end position="22"/>
    </location>
</feature>
<keyword evidence="1" id="KW-1133">Transmembrane helix</keyword>
<keyword evidence="1" id="KW-0812">Transmembrane</keyword>
<comment type="caution">
    <text evidence="2">The sequence shown here is derived from an EMBL/GenBank/DDBJ whole genome shotgun (WGS) entry which is preliminary data.</text>
</comment>
<evidence type="ECO:0000313" key="2">
    <source>
        <dbReference type="EMBL" id="MFC0566377.1"/>
    </source>
</evidence>
<keyword evidence="1" id="KW-0472">Membrane</keyword>